<evidence type="ECO:0008006" key="3">
    <source>
        <dbReference type="Google" id="ProtNLM"/>
    </source>
</evidence>
<name>A0A919VFZ9_9CLOT</name>
<protein>
    <recommendedName>
        <fullName evidence="3">Dimeric dUTPase, all-alpha-NTP-PPase (MazG) superfamily</fullName>
    </recommendedName>
</protein>
<proteinExistence type="predicted"/>
<dbReference type="RefSeq" id="WP_212903650.1">
    <property type="nucleotide sequence ID" value="NZ_BOPZ01000011.1"/>
</dbReference>
<keyword evidence="2" id="KW-1185">Reference proteome</keyword>
<dbReference type="Pfam" id="PF08761">
    <property type="entry name" value="dUTPase_2"/>
    <property type="match status" value="1"/>
</dbReference>
<organism evidence="1 2">
    <name type="scientific">Clostridium polyendosporum</name>
    <dbReference type="NCBI Taxonomy" id="69208"/>
    <lineage>
        <taxon>Bacteria</taxon>
        <taxon>Bacillati</taxon>
        <taxon>Bacillota</taxon>
        <taxon>Clostridia</taxon>
        <taxon>Eubacteriales</taxon>
        <taxon>Clostridiaceae</taxon>
        <taxon>Clostridium</taxon>
    </lineage>
</organism>
<sequence>MNLNKFFDKQKELIKKLIIDPSLNDYKLSARKYLELHVKLGSLADETKCFKYWIEKDVKISKAQALDKYIECLHYILIIGIDKGYTDIEKITVKPNDYCLSDQFLGLFIDLNDLVFSPSADHYHTLFEDFISLGISLGFSEKQIEERFLQQNVRKVAL</sequence>
<dbReference type="InterPro" id="IPR014871">
    <property type="entry name" value="dUTPase/dCTP_pyrophosphatase"/>
</dbReference>
<comment type="caution">
    <text evidence="1">The sequence shown here is derived from an EMBL/GenBank/DDBJ whole genome shotgun (WGS) entry which is preliminary data.</text>
</comment>
<accession>A0A919VFZ9</accession>
<dbReference type="Gene3D" id="1.10.4010.10">
    <property type="entry name" value="Type II deoxyuridine triphosphatase"/>
    <property type="match status" value="1"/>
</dbReference>
<dbReference type="AlphaFoldDB" id="A0A919VFZ9"/>
<dbReference type="PIRSF" id="PIRSF030140">
    <property type="entry name" value="UCP030140"/>
    <property type="match status" value="1"/>
</dbReference>
<dbReference type="Proteomes" id="UP000679179">
    <property type="component" value="Unassembled WGS sequence"/>
</dbReference>
<reference evidence="1" key="1">
    <citation type="submission" date="2021-03" db="EMBL/GenBank/DDBJ databases">
        <title>Taxonomic study of Clostridium polyendosporum from meadow-gley soil under rice.</title>
        <authorList>
            <person name="Kobayashi H."/>
            <person name="Tanizawa Y."/>
            <person name="Yagura M."/>
        </authorList>
    </citation>
    <scope>NUCLEOTIDE SEQUENCE</scope>
    <source>
        <strain evidence="1">JCM 30710</strain>
    </source>
</reference>
<dbReference type="EMBL" id="BOPZ01000011">
    <property type="protein sequence ID" value="GIM28935.1"/>
    <property type="molecule type" value="Genomic_DNA"/>
</dbReference>
<dbReference type="SUPFAM" id="SSF101386">
    <property type="entry name" value="all-alpha NTP pyrophosphatases"/>
    <property type="match status" value="1"/>
</dbReference>
<evidence type="ECO:0000313" key="2">
    <source>
        <dbReference type="Proteomes" id="UP000679179"/>
    </source>
</evidence>
<dbReference type="InterPro" id="IPR016947">
    <property type="entry name" value="UCP030140"/>
</dbReference>
<gene>
    <name evidence="1" type="ORF">CPJCM30710_16010</name>
</gene>
<evidence type="ECO:0000313" key="1">
    <source>
        <dbReference type="EMBL" id="GIM28935.1"/>
    </source>
</evidence>